<dbReference type="Proteomes" id="UP000799424">
    <property type="component" value="Unassembled WGS sequence"/>
</dbReference>
<feature type="region of interest" description="Disordered" evidence="1">
    <location>
        <begin position="288"/>
        <end position="327"/>
    </location>
</feature>
<gene>
    <name evidence="2" type="ORF">CC86DRAFT_285867</name>
</gene>
<reference evidence="2" key="1">
    <citation type="journal article" date="2020" name="Stud. Mycol.">
        <title>101 Dothideomycetes genomes: a test case for predicting lifestyles and emergence of pathogens.</title>
        <authorList>
            <person name="Haridas S."/>
            <person name="Albert R."/>
            <person name="Binder M."/>
            <person name="Bloem J."/>
            <person name="Labutti K."/>
            <person name="Salamov A."/>
            <person name="Andreopoulos B."/>
            <person name="Baker S."/>
            <person name="Barry K."/>
            <person name="Bills G."/>
            <person name="Bluhm B."/>
            <person name="Cannon C."/>
            <person name="Castanera R."/>
            <person name="Culley D."/>
            <person name="Daum C."/>
            <person name="Ezra D."/>
            <person name="Gonzalez J."/>
            <person name="Henrissat B."/>
            <person name="Kuo A."/>
            <person name="Liang C."/>
            <person name="Lipzen A."/>
            <person name="Lutzoni F."/>
            <person name="Magnuson J."/>
            <person name="Mondo S."/>
            <person name="Nolan M."/>
            <person name="Ohm R."/>
            <person name="Pangilinan J."/>
            <person name="Park H.-J."/>
            <person name="Ramirez L."/>
            <person name="Alfaro M."/>
            <person name="Sun H."/>
            <person name="Tritt A."/>
            <person name="Yoshinaga Y."/>
            <person name="Zwiers L.-H."/>
            <person name="Turgeon B."/>
            <person name="Goodwin S."/>
            <person name="Spatafora J."/>
            <person name="Crous P."/>
            <person name="Grigoriev I."/>
        </authorList>
    </citation>
    <scope>NUCLEOTIDE SEQUENCE</scope>
    <source>
        <strain evidence="2">CBS 113818</strain>
    </source>
</reference>
<feature type="compositionally biased region" description="Polar residues" evidence="1">
    <location>
        <begin position="105"/>
        <end position="115"/>
    </location>
</feature>
<feature type="compositionally biased region" description="Low complexity" evidence="1">
    <location>
        <begin position="316"/>
        <end position="327"/>
    </location>
</feature>
<keyword evidence="3" id="KW-1185">Reference proteome</keyword>
<organism evidence="2 3">
    <name type="scientific">Ophiobolus disseminans</name>
    <dbReference type="NCBI Taxonomy" id="1469910"/>
    <lineage>
        <taxon>Eukaryota</taxon>
        <taxon>Fungi</taxon>
        <taxon>Dikarya</taxon>
        <taxon>Ascomycota</taxon>
        <taxon>Pezizomycotina</taxon>
        <taxon>Dothideomycetes</taxon>
        <taxon>Pleosporomycetidae</taxon>
        <taxon>Pleosporales</taxon>
        <taxon>Pleosporineae</taxon>
        <taxon>Phaeosphaeriaceae</taxon>
        <taxon>Ophiobolus</taxon>
    </lineage>
</organism>
<dbReference type="AlphaFoldDB" id="A0A6A7AA19"/>
<accession>A0A6A7AA19</accession>
<evidence type="ECO:0000313" key="3">
    <source>
        <dbReference type="Proteomes" id="UP000799424"/>
    </source>
</evidence>
<feature type="compositionally biased region" description="Polar residues" evidence="1">
    <location>
        <begin position="306"/>
        <end position="315"/>
    </location>
</feature>
<sequence>MEAPHLQSTEWAESARPSTLLRQRSNSFPIVQALGCSTPEAQLILAEGRAAVRKRRGRRNRSINKETSTLQPRNHLKYLEAAPDPDWAEAEPVSSDARSCHARIPSNTTDRSTSTVVPVLGDSEAHNTGSAPDTLGNYSANLAQFIKAQLKSIPTYQPELDSTSPLSPQSCPDFSFPMRSPTLSPTTSIRRPADAPKVIEIPPVRPPARSAFSAWSSTDDGTDSDAASLPDTERHTKAVGSKRSTYAPSVLGYYETSNSAPFLFSSTPIEDQGEPDTAKASAFPNQAALPGSATEHQDDDDDYPSSCLSRPQLTVSSAPSYSSSSASASASASSYFDCKRTLAITPYMKDRIMAALTPPYPHTKIVSATSPWEGGAIANVHDVFVESQQRVHVDGMTFDMIRDFIVPTRASTPC</sequence>
<protein>
    <submittedName>
        <fullName evidence="2">Uncharacterized protein</fullName>
    </submittedName>
</protein>
<dbReference type="EMBL" id="MU006220">
    <property type="protein sequence ID" value="KAF2829694.1"/>
    <property type="molecule type" value="Genomic_DNA"/>
</dbReference>
<evidence type="ECO:0000313" key="2">
    <source>
        <dbReference type="EMBL" id="KAF2829694.1"/>
    </source>
</evidence>
<feature type="region of interest" description="Disordered" evidence="1">
    <location>
        <begin position="87"/>
        <end position="115"/>
    </location>
</feature>
<feature type="compositionally biased region" description="Low complexity" evidence="1">
    <location>
        <begin position="213"/>
        <end position="228"/>
    </location>
</feature>
<name>A0A6A7AA19_9PLEO</name>
<proteinExistence type="predicted"/>
<dbReference type="OrthoDB" id="3909054at2759"/>
<evidence type="ECO:0000256" key="1">
    <source>
        <dbReference type="SAM" id="MobiDB-lite"/>
    </source>
</evidence>
<feature type="region of interest" description="Disordered" evidence="1">
    <location>
        <begin position="178"/>
        <end position="242"/>
    </location>
</feature>